<dbReference type="InterPro" id="IPR036249">
    <property type="entry name" value="Thioredoxin-like_sf"/>
</dbReference>
<keyword evidence="6" id="KW-1185">Reference proteome</keyword>
<dbReference type="SUPFAM" id="SSF52833">
    <property type="entry name" value="Thioredoxin-like"/>
    <property type="match status" value="1"/>
</dbReference>
<dbReference type="SMART" id="SM00166">
    <property type="entry name" value="UBX"/>
    <property type="match status" value="1"/>
</dbReference>
<name>A0A9P6QLT7_9FUNG</name>
<feature type="domain" description="UBX" evidence="4">
    <location>
        <begin position="378"/>
        <end position="457"/>
    </location>
</feature>
<feature type="coiled-coil region" evidence="2">
    <location>
        <begin position="296"/>
        <end position="361"/>
    </location>
</feature>
<dbReference type="InterPro" id="IPR050730">
    <property type="entry name" value="UBX_domain-protein"/>
</dbReference>
<dbReference type="InterPro" id="IPR001012">
    <property type="entry name" value="UBX_dom"/>
</dbReference>
<sequence>MEALDQISEEQKTKLVDYLAVTGQNDIDVAIATLEQHSWNLERAVGAQFGDVPERPRPDESLGGLGVDDHAPQSPPPPPPVPSAPQQAARAARRAPPREDCIHGSLGPSTPSGASLGLSSHTSTFRQAITGQSTRTGPSRPPQDPNSVAARFLREFEERYGTAHPDFYPGGYTAALNRAKNDLKFLFVYLHSVEHDATDKFCRETLANNELNAYLRSNNYLVWGGNVEETEPFQVSQTLQTVRYPFIGVIGLSQGSSGSSAAKMVLIDRIEGPSTAQQIIQRLTQLQASHAAVLTRLRAERREREMARELRQQQDDAYQQSLLADREKAQKAREAAKAAERERLEQERQEAERVAALERKERHLRWLYEQLPEEPTANEPGCARLSFKLWNGERVIRRFRGTEPVENVYVFIETIEYREDGAKAEAIVEAEEDKGYQHMYDFVLISPFPRTKVTQRDQLIKDVPALWPSASLVVELVDEEGTESDAQ</sequence>
<dbReference type="PANTHER" id="PTHR23322">
    <property type="entry name" value="FAS-ASSOCIATED PROTEIN"/>
    <property type="match status" value="1"/>
</dbReference>
<keyword evidence="1 2" id="KW-0175">Coiled coil</keyword>
<dbReference type="EMBL" id="JAAAJB010000003">
    <property type="protein sequence ID" value="KAG0270582.1"/>
    <property type="molecule type" value="Genomic_DNA"/>
</dbReference>
<dbReference type="Pfam" id="PF00789">
    <property type="entry name" value="UBX"/>
    <property type="match status" value="1"/>
</dbReference>
<feature type="region of interest" description="Disordered" evidence="3">
    <location>
        <begin position="50"/>
        <end position="120"/>
    </location>
</feature>
<dbReference type="InterPro" id="IPR006577">
    <property type="entry name" value="UAS"/>
</dbReference>
<dbReference type="Proteomes" id="UP000807716">
    <property type="component" value="Unassembled WGS sequence"/>
</dbReference>
<dbReference type="SUPFAM" id="SSF54236">
    <property type="entry name" value="Ubiquitin-like"/>
    <property type="match status" value="1"/>
</dbReference>
<dbReference type="CDD" id="cd01767">
    <property type="entry name" value="UBX"/>
    <property type="match status" value="1"/>
</dbReference>
<dbReference type="Pfam" id="PF21021">
    <property type="entry name" value="FAF1"/>
    <property type="match status" value="1"/>
</dbReference>
<organism evidence="5 6">
    <name type="scientific">Actinomortierella ambigua</name>
    <dbReference type="NCBI Taxonomy" id="1343610"/>
    <lineage>
        <taxon>Eukaryota</taxon>
        <taxon>Fungi</taxon>
        <taxon>Fungi incertae sedis</taxon>
        <taxon>Mucoromycota</taxon>
        <taxon>Mortierellomycotina</taxon>
        <taxon>Mortierellomycetes</taxon>
        <taxon>Mortierellales</taxon>
        <taxon>Mortierellaceae</taxon>
        <taxon>Actinomortierella</taxon>
    </lineage>
</organism>
<dbReference type="Gene3D" id="1.10.8.10">
    <property type="entry name" value="DNA helicase RuvA subunit, C-terminal domain"/>
    <property type="match status" value="1"/>
</dbReference>
<proteinExistence type="predicted"/>
<accession>A0A9P6QLT7</accession>
<dbReference type="SMART" id="SM00594">
    <property type="entry name" value="UAS"/>
    <property type="match status" value="1"/>
</dbReference>
<evidence type="ECO:0000259" key="4">
    <source>
        <dbReference type="PROSITE" id="PS50033"/>
    </source>
</evidence>
<dbReference type="PROSITE" id="PS50033">
    <property type="entry name" value="UBX"/>
    <property type="match status" value="1"/>
</dbReference>
<dbReference type="OrthoDB" id="1026733at2759"/>
<feature type="compositionally biased region" description="Polar residues" evidence="3">
    <location>
        <begin position="107"/>
        <end position="120"/>
    </location>
</feature>
<dbReference type="InterPro" id="IPR049483">
    <property type="entry name" value="FAF1_2-like_UAS"/>
</dbReference>
<dbReference type="Gene3D" id="3.40.30.10">
    <property type="entry name" value="Glutaredoxin"/>
    <property type="match status" value="1"/>
</dbReference>
<feature type="compositionally biased region" description="Pro residues" evidence="3">
    <location>
        <begin position="73"/>
        <end position="83"/>
    </location>
</feature>
<evidence type="ECO:0000313" key="6">
    <source>
        <dbReference type="Proteomes" id="UP000807716"/>
    </source>
</evidence>
<comment type="caution">
    <text evidence="5">The sequence shown here is derived from an EMBL/GenBank/DDBJ whole genome shotgun (WGS) entry which is preliminary data.</text>
</comment>
<dbReference type="Pfam" id="PF14555">
    <property type="entry name" value="UBA_4"/>
    <property type="match status" value="1"/>
</dbReference>
<evidence type="ECO:0000313" key="5">
    <source>
        <dbReference type="EMBL" id="KAG0270582.1"/>
    </source>
</evidence>
<evidence type="ECO:0000256" key="1">
    <source>
        <dbReference type="ARBA" id="ARBA00023054"/>
    </source>
</evidence>
<dbReference type="GO" id="GO:0036503">
    <property type="term" value="P:ERAD pathway"/>
    <property type="evidence" value="ECO:0007669"/>
    <property type="project" value="TreeGrafter"/>
</dbReference>
<dbReference type="AlphaFoldDB" id="A0A9P6QLT7"/>
<evidence type="ECO:0000256" key="3">
    <source>
        <dbReference type="SAM" id="MobiDB-lite"/>
    </source>
</evidence>
<dbReference type="PANTHER" id="PTHR23322:SF1">
    <property type="entry name" value="FAS-ASSOCIATED FACTOR 2"/>
    <property type="match status" value="1"/>
</dbReference>
<protein>
    <recommendedName>
        <fullName evidence="4">UBX domain-containing protein</fullName>
    </recommendedName>
</protein>
<dbReference type="InterPro" id="IPR029071">
    <property type="entry name" value="Ubiquitin-like_domsf"/>
</dbReference>
<gene>
    <name evidence="5" type="ORF">DFQ27_004294</name>
</gene>
<dbReference type="Gene3D" id="3.10.20.90">
    <property type="entry name" value="Phosphatidylinositol 3-kinase Catalytic Subunit, Chain A, domain 1"/>
    <property type="match status" value="1"/>
</dbReference>
<reference evidence="5" key="1">
    <citation type="journal article" date="2020" name="Fungal Divers.">
        <title>Resolving the Mortierellaceae phylogeny through synthesis of multi-gene phylogenetics and phylogenomics.</title>
        <authorList>
            <person name="Vandepol N."/>
            <person name="Liber J."/>
            <person name="Desiro A."/>
            <person name="Na H."/>
            <person name="Kennedy M."/>
            <person name="Barry K."/>
            <person name="Grigoriev I.V."/>
            <person name="Miller A.N."/>
            <person name="O'Donnell K."/>
            <person name="Stajich J.E."/>
            <person name="Bonito G."/>
        </authorList>
    </citation>
    <scope>NUCLEOTIDE SEQUENCE</scope>
    <source>
        <strain evidence="5">BC1065</strain>
    </source>
</reference>
<dbReference type="GO" id="GO:0005783">
    <property type="term" value="C:endoplasmic reticulum"/>
    <property type="evidence" value="ECO:0007669"/>
    <property type="project" value="TreeGrafter"/>
</dbReference>
<dbReference type="GO" id="GO:0043130">
    <property type="term" value="F:ubiquitin binding"/>
    <property type="evidence" value="ECO:0007669"/>
    <property type="project" value="TreeGrafter"/>
</dbReference>
<evidence type="ECO:0000256" key="2">
    <source>
        <dbReference type="SAM" id="Coils"/>
    </source>
</evidence>